<proteinExistence type="predicted"/>
<keyword evidence="2" id="KW-1185">Reference proteome</keyword>
<reference evidence="2" key="1">
    <citation type="journal article" date="2019" name="Int. J. Syst. Evol. Microbiol.">
        <title>The Global Catalogue of Microorganisms (GCM) 10K type strain sequencing project: providing services to taxonomists for standard genome sequencing and annotation.</title>
        <authorList>
            <consortium name="The Broad Institute Genomics Platform"/>
            <consortium name="The Broad Institute Genome Sequencing Center for Infectious Disease"/>
            <person name="Wu L."/>
            <person name="Ma J."/>
        </authorList>
    </citation>
    <scope>NUCLEOTIDE SEQUENCE [LARGE SCALE GENOMIC DNA]</scope>
    <source>
        <strain evidence="2">JCM 30846</strain>
    </source>
</reference>
<sequence length="209" mass="22830">MPITTQEQARAIASTLSEAGPIAEFAAGSTPGCFARLRLALADMRRESLATEAVLNMPDGPDDPLMERGKEEMAEITSAITTLLAWTEDQPCQVESCDCRADRLLRQLLKEARVPEQTGYSAELGRNSCVIAGHFEPDPGERTAYVLIEHRNHIDHPVRAHRGWRARLVTADGVTPLYEAPGYPTAPVSSYDEDTRACVRTVAAALART</sequence>
<protein>
    <submittedName>
        <fullName evidence="1">Uncharacterized protein</fullName>
    </submittedName>
</protein>
<accession>A0ABP7E4I5</accession>
<name>A0ABP7E4I5_9ACTN</name>
<gene>
    <name evidence="1" type="ORF">GCM10023082_07440</name>
</gene>
<organism evidence="1 2">
    <name type="scientific">Streptomyces tremellae</name>
    <dbReference type="NCBI Taxonomy" id="1124239"/>
    <lineage>
        <taxon>Bacteria</taxon>
        <taxon>Bacillati</taxon>
        <taxon>Actinomycetota</taxon>
        <taxon>Actinomycetes</taxon>
        <taxon>Kitasatosporales</taxon>
        <taxon>Streptomycetaceae</taxon>
        <taxon>Streptomyces</taxon>
    </lineage>
</organism>
<dbReference type="EMBL" id="BAABEP010000002">
    <property type="protein sequence ID" value="GAA3712138.1"/>
    <property type="molecule type" value="Genomic_DNA"/>
</dbReference>
<evidence type="ECO:0000313" key="1">
    <source>
        <dbReference type="EMBL" id="GAA3712138.1"/>
    </source>
</evidence>
<dbReference type="RefSeq" id="WP_345640995.1">
    <property type="nucleotide sequence ID" value="NZ_BAABEP010000002.1"/>
</dbReference>
<comment type="caution">
    <text evidence="1">The sequence shown here is derived from an EMBL/GenBank/DDBJ whole genome shotgun (WGS) entry which is preliminary data.</text>
</comment>
<evidence type="ECO:0000313" key="2">
    <source>
        <dbReference type="Proteomes" id="UP001499884"/>
    </source>
</evidence>
<dbReference type="Proteomes" id="UP001499884">
    <property type="component" value="Unassembled WGS sequence"/>
</dbReference>